<evidence type="ECO:0000256" key="5">
    <source>
        <dbReference type="ARBA" id="ARBA00022777"/>
    </source>
</evidence>
<dbReference type="InterPro" id="IPR016024">
    <property type="entry name" value="ARM-type_fold"/>
</dbReference>
<evidence type="ECO:0000313" key="10">
    <source>
        <dbReference type="EMBL" id="KAJ0409665.1"/>
    </source>
</evidence>
<name>A0AAD5LQJ1_PYTIN</name>
<dbReference type="SUPFAM" id="SSF48371">
    <property type="entry name" value="ARM repeat"/>
    <property type="match status" value="1"/>
</dbReference>
<dbReference type="InterPro" id="IPR055231">
    <property type="entry name" value="2AA_helical"/>
</dbReference>
<organism evidence="10 11">
    <name type="scientific">Pythium insidiosum</name>
    <name type="common">Pythiosis disease agent</name>
    <dbReference type="NCBI Taxonomy" id="114742"/>
    <lineage>
        <taxon>Eukaryota</taxon>
        <taxon>Sar</taxon>
        <taxon>Stramenopiles</taxon>
        <taxon>Oomycota</taxon>
        <taxon>Peronosporomycetes</taxon>
        <taxon>Pythiales</taxon>
        <taxon>Pythiaceae</taxon>
        <taxon>Pythium</taxon>
    </lineage>
</organism>
<keyword evidence="6" id="KW-0067">ATP-binding</keyword>
<accession>A0AAD5LQJ1</accession>
<feature type="repeat" description="WD" evidence="7">
    <location>
        <begin position="455"/>
        <end position="488"/>
    </location>
</feature>
<feature type="region of interest" description="Disordered" evidence="8">
    <location>
        <begin position="375"/>
        <end position="405"/>
    </location>
</feature>
<dbReference type="Pfam" id="PF22956">
    <property type="entry name" value="VPS15-like_hel"/>
    <property type="match status" value="1"/>
</dbReference>
<dbReference type="Pfam" id="PF00400">
    <property type="entry name" value="WD40"/>
    <property type="match status" value="1"/>
</dbReference>
<evidence type="ECO:0000313" key="11">
    <source>
        <dbReference type="Proteomes" id="UP001209570"/>
    </source>
</evidence>
<dbReference type="InterPro" id="IPR001680">
    <property type="entry name" value="WD40_rpt"/>
</dbReference>
<dbReference type="Proteomes" id="UP001209570">
    <property type="component" value="Unassembled WGS sequence"/>
</dbReference>
<dbReference type="PANTHER" id="PTHR17583:SF0">
    <property type="entry name" value="PHOSPHOINOSITIDE 3-KINASE REGULATORY SUBUNIT 4"/>
    <property type="match status" value="1"/>
</dbReference>
<dbReference type="InterPro" id="IPR036322">
    <property type="entry name" value="WD40_repeat_dom_sf"/>
</dbReference>
<keyword evidence="6" id="KW-0547">Nucleotide-binding</keyword>
<dbReference type="SUPFAM" id="SSF56112">
    <property type="entry name" value="Protein kinase-like (PK-like)"/>
    <property type="match status" value="1"/>
</dbReference>
<dbReference type="PROSITE" id="PS50294">
    <property type="entry name" value="WD_REPEATS_REGION"/>
    <property type="match status" value="1"/>
</dbReference>
<evidence type="ECO:0000256" key="6">
    <source>
        <dbReference type="ARBA" id="ARBA00022840"/>
    </source>
</evidence>
<evidence type="ECO:0000256" key="3">
    <source>
        <dbReference type="ARBA" id="ARBA00022679"/>
    </source>
</evidence>
<evidence type="ECO:0000256" key="2">
    <source>
        <dbReference type="ARBA" id="ARBA00022527"/>
    </source>
</evidence>
<feature type="compositionally biased region" description="Low complexity" evidence="8">
    <location>
        <begin position="375"/>
        <end position="401"/>
    </location>
</feature>
<dbReference type="GO" id="GO:0006623">
    <property type="term" value="P:protein targeting to vacuole"/>
    <property type="evidence" value="ECO:0007669"/>
    <property type="project" value="TreeGrafter"/>
</dbReference>
<keyword evidence="3" id="KW-0808">Transferase</keyword>
<reference evidence="10" key="1">
    <citation type="submission" date="2021-12" db="EMBL/GenBank/DDBJ databases">
        <title>Prjna785345.</title>
        <authorList>
            <person name="Rujirawat T."/>
            <person name="Krajaejun T."/>
        </authorList>
    </citation>
    <scope>NUCLEOTIDE SEQUENCE</scope>
    <source>
        <strain evidence="10">Pi057C3</strain>
    </source>
</reference>
<feature type="repeat" description="WD" evidence="7">
    <location>
        <begin position="308"/>
        <end position="330"/>
    </location>
</feature>
<dbReference type="InterPro" id="IPR011989">
    <property type="entry name" value="ARM-like"/>
</dbReference>
<keyword evidence="5" id="KW-0418">Kinase</keyword>
<dbReference type="GO" id="GO:0034271">
    <property type="term" value="C:phosphatidylinositol 3-kinase complex, class III, type I"/>
    <property type="evidence" value="ECO:0007669"/>
    <property type="project" value="TreeGrafter"/>
</dbReference>
<dbReference type="GO" id="GO:0071561">
    <property type="term" value="C:nucleus-vacuole junction"/>
    <property type="evidence" value="ECO:0007669"/>
    <property type="project" value="TreeGrafter"/>
</dbReference>
<dbReference type="SUPFAM" id="SSF50978">
    <property type="entry name" value="WD40 repeat-like"/>
    <property type="match status" value="1"/>
</dbReference>
<evidence type="ECO:0000259" key="9">
    <source>
        <dbReference type="Pfam" id="PF22956"/>
    </source>
</evidence>
<dbReference type="GO" id="GO:0034272">
    <property type="term" value="C:phosphatidylinositol 3-kinase complex, class III, type II"/>
    <property type="evidence" value="ECO:0007669"/>
    <property type="project" value="TreeGrafter"/>
</dbReference>
<evidence type="ECO:0000256" key="8">
    <source>
        <dbReference type="SAM" id="MobiDB-lite"/>
    </source>
</evidence>
<dbReference type="EMBL" id="JAKCXM010000003">
    <property type="protein sequence ID" value="KAJ0409665.1"/>
    <property type="molecule type" value="Genomic_DNA"/>
</dbReference>
<protein>
    <recommendedName>
        <fullName evidence="1">non-specific serine/threonine protein kinase</fullName>
        <ecNumber evidence="1">2.7.11.1</ecNumber>
    </recommendedName>
</protein>
<sequence length="488" mass="53355">MDYSPRSMNIMFVSLIGDGKFLKSIYCKCDEGSLIVKIYRKFDPNESLSSAEVALRRLSLAFTTENQPNLLPYADYQLSAKFNVAFMVRQYFASNLYDRICSRPFLTPIEKKWIAFQILRALEQFPESKITALYLIRYLGQHTTDEVRLQRLVPFLLELVDDANRTFYEAASGICAANFCDIGDAKDGAIIGVVWGDHFLITFLNDRDWELRGAFFEHITGVCAFVGRVTVELYILPCIEQALFDVHEIVITKALECLGALCQLGLFLGIYGIAAAFDEVATTPLSEEPSVRAILCPSLHFRGVADALITGGEDKQIRYWDIRNGKQSFTVCGDGESKSFYDNQSAPSDWWRINSSAGGSGYAGASSDRNDQLVSAATLSSAPSSNSSLTGPSSSTNSTPSKPEMAWSKLSPPIITICQDASYFAAQGGIGAVLAAGGGVESAVTMERRGLVPPSPAHNDCILDLALVDLNGPLLVSSGRDGIIKVWK</sequence>
<keyword evidence="2" id="KW-0723">Serine/threonine-protein kinase</keyword>
<keyword evidence="7" id="KW-0853">WD repeat</keyword>
<gene>
    <name evidence="10" type="ORF">P43SY_008537</name>
</gene>
<dbReference type="PROSITE" id="PS50082">
    <property type="entry name" value="WD_REPEATS_2"/>
    <property type="match status" value="2"/>
</dbReference>
<dbReference type="GO" id="GO:0045324">
    <property type="term" value="P:late endosome to vacuole transport"/>
    <property type="evidence" value="ECO:0007669"/>
    <property type="project" value="InterPro"/>
</dbReference>
<feature type="domain" description="Phosphatase 2A Regulatory Subunit A helical" evidence="9">
    <location>
        <begin position="199"/>
        <end position="267"/>
    </location>
</feature>
<dbReference type="GO" id="GO:0016236">
    <property type="term" value="P:macroautophagy"/>
    <property type="evidence" value="ECO:0007669"/>
    <property type="project" value="InterPro"/>
</dbReference>
<comment type="caution">
    <text evidence="10">The sequence shown here is derived from an EMBL/GenBank/DDBJ whole genome shotgun (WGS) entry which is preliminary data.</text>
</comment>
<dbReference type="GO" id="GO:0004674">
    <property type="term" value="F:protein serine/threonine kinase activity"/>
    <property type="evidence" value="ECO:0007669"/>
    <property type="project" value="UniProtKB-KW"/>
</dbReference>
<dbReference type="EC" id="2.7.11.1" evidence="1"/>
<evidence type="ECO:0000256" key="4">
    <source>
        <dbReference type="ARBA" id="ARBA00022737"/>
    </source>
</evidence>
<dbReference type="SMART" id="SM00320">
    <property type="entry name" value="WD40"/>
    <property type="match status" value="2"/>
</dbReference>
<dbReference type="InterPro" id="IPR045162">
    <property type="entry name" value="Vps15-like"/>
</dbReference>
<keyword evidence="11" id="KW-1185">Reference proteome</keyword>
<dbReference type="PANTHER" id="PTHR17583">
    <property type="entry name" value="PHOSPHOINOSITIDE 3-KINASE REGULATORY SUBUNIT 4"/>
    <property type="match status" value="1"/>
</dbReference>
<dbReference type="InterPro" id="IPR011009">
    <property type="entry name" value="Kinase-like_dom_sf"/>
</dbReference>
<proteinExistence type="predicted"/>
<keyword evidence="4" id="KW-0677">Repeat</keyword>
<evidence type="ECO:0000256" key="7">
    <source>
        <dbReference type="PROSITE-ProRule" id="PRU00221"/>
    </source>
</evidence>
<evidence type="ECO:0000256" key="1">
    <source>
        <dbReference type="ARBA" id="ARBA00012513"/>
    </source>
</evidence>
<dbReference type="Gene3D" id="1.25.10.10">
    <property type="entry name" value="Leucine-rich Repeat Variant"/>
    <property type="match status" value="1"/>
</dbReference>
<dbReference type="AlphaFoldDB" id="A0AAD5LQJ1"/>
<dbReference type="GO" id="GO:0005770">
    <property type="term" value="C:late endosome"/>
    <property type="evidence" value="ECO:0007669"/>
    <property type="project" value="TreeGrafter"/>
</dbReference>